<comment type="caution">
    <text evidence="1">The sequence shown here is derived from an EMBL/GenBank/DDBJ whole genome shotgun (WGS) entry which is preliminary data.</text>
</comment>
<accession>J9D8Q4</accession>
<organism evidence="1 2">
    <name type="scientific">Edhazardia aedis (strain USNM 41457)</name>
    <name type="common">Microsporidian parasite</name>
    <dbReference type="NCBI Taxonomy" id="1003232"/>
    <lineage>
        <taxon>Eukaryota</taxon>
        <taxon>Fungi</taxon>
        <taxon>Fungi incertae sedis</taxon>
        <taxon>Microsporidia</taxon>
        <taxon>Edhazardia</taxon>
    </lineage>
</organism>
<dbReference type="HOGENOM" id="CLU_2277426_0_0_1"/>
<evidence type="ECO:0000313" key="2">
    <source>
        <dbReference type="Proteomes" id="UP000003163"/>
    </source>
</evidence>
<dbReference type="Proteomes" id="UP000003163">
    <property type="component" value="Unassembled WGS sequence"/>
</dbReference>
<gene>
    <name evidence="1" type="ORF">EDEG_01814</name>
</gene>
<dbReference type="EMBL" id="AFBI03000028">
    <property type="protein sequence ID" value="EJW03894.1"/>
    <property type="molecule type" value="Genomic_DNA"/>
</dbReference>
<dbReference type="VEuPathDB" id="MicrosporidiaDB:EDEG_01814"/>
<proteinExistence type="predicted"/>
<dbReference type="InParanoid" id="J9D8Q4"/>
<evidence type="ECO:0000313" key="1">
    <source>
        <dbReference type="EMBL" id="EJW03894.1"/>
    </source>
</evidence>
<sequence>MHSVYNHSPKTKEIISTLFFVNNYSYNCLIINYYNSFTSYNNNFSSIVQYLTCNQNLIKNKLHQFNLKSVLEMKKEIEKIHSKPCCKNGFQKKNKKIDYTDV</sequence>
<name>J9D8Q4_EDHAE</name>
<dbReference type="AlphaFoldDB" id="J9D8Q4"/>
<keyword evidence="2" id="KW-1185">Reference proteome</keyword>
<reference evidence="2" key="2">
    <citation type="submission" date="2015-07" db="EMBL/GenBank/DDBJ databases">
        <title>Contrasting host-pathogen interactions and genome evolution in two generalist and specialist microsporidian pathogens of mosquitoes.</title>
        <authorList>
            <consortium name="The Broad Institute Genomics Platform"/>
            <consortium name="The Broad Institute Genome Sequencing Center for Infectious Disease"/>
            <person name="Cuomo C.A."/>
            <person name="Sanscrainte N.D."/>
            <person name="Goldberg J.M."/>
            <person name="Heiman D."/>
            <person name="Young S."/>
            <person name="Zeng Q."/>
            <person name="Becnel J.J."/>
            <person name="Birren B.W."/>
        </authorList>
    </citation>
    <scope>NUCLEOTIDE SEQUENCE [LARGE SCALE GENOMIC DNA]</scope>
    <source>
        <strain evidence="2">USNM 41457</strain>
    </source>
</reference>
<reference evidence="1 2" key="1">
    <citation type="submission" date="2011-08" db="EMBL/GenBank/DDBJ databases">
        <authorList>
            <person name="Liu Z.J."/>
            <person name="Shi F.L."/>
            <person name="Lu J.Q."/>
            <person name="Li M."/>
            <person name="Wang Z.L."/>
        </authorList>
    </citation>
    <scope>NUCLEOTIDE SEQUENCE [LARGE SCALE GENOMIC DNA]</scope>
    <source>
        <strain evidence="1 2">USNM 41457</strain>
    </source>
</reference>
<protein>
    <submittedName>
        <fullName evidence="1">Uncharacterized protein</fullName>
    </submittedName>
</protein>